<gene>
    <name evidence="3" type="ORF">GCM10022278_25990</name>
</gene>
<dbReference type="InterPro" id="IPR010131">
    <property type="entry name" value="MdtP/NodT-like"/>
</dbReference>
<keyword evidence="2" id="KW-0732">Signal</keyword>
<evidence type="ECO:0000256" key="2">
    <source>
        <dbReference type="SAM" id="SignalP"/>
    </source>
</evidence>
<dbReference type="Proteomes" id="UP001501337">
    <property type="component" value="Unassembled WGS sequence"/>
</dbReference>
<dbReference type="RefSeq" id="WP_344807028.1">
    <property type="nucleotide sequence ID" value="NZ_BAABBO010000011.1"/>
</dbReference>
<organism evidence="3 4">
    <name type="scientific">Allohahella marinimesophila</name>
    <dbReference type="NCBI Taxonomy" id="1054972"/>
    <lineage>
        <taxon>Bacteria</taxon>
        <taxon>Pseudomonadati</taxon>
        <taxon>Pseudomonadota</taxon>
        <taxon>Gammaproteobacteria</taxon>
        <taxon>Oceanospirillales</taxon>
        <taxon>Hahellaceae</taxon>
        <taxon>Allohahella</taxon>
    </lineage>
</organism>
<dbReference type="EMBL" id="BAABBO010000011">
    <property type="protein sequence ID" value="GAA3966975.1"/>
    <property type="molecule type" value="Genomic_DNA"/>
</dbReference>
<dbReference type="SUPFAM" id="SSF56954">
    <property type="entry name" value="Outer membrane efflux proteins (OEP)"/>
    <property type="match status" value="1"/>
</dbReference>
<protein>
    <submittedName>
        <fullName evidence="3">TolC family protein</fullName>
    </submittedName>
</protein>
<proteinExistence type="inferred from homology"/>
<sequence>MKKLQVSYAICALLSYSTFAVQARADNWPGWLAPQLEQHPDISAAREQLLGSWATADATDQPLHNPELYSEVERGGEENNFRVGVQQTLDWWDRKGARKDQAVSIRQAAEAQYHQLAMDRTAEVLEALIEWDAANRAATIATAQKDHFQTLLELARKRQSAGDISTIDAELTFLFLSQQLAELAELEVASLTAESRLRELLPEWSPALGGISKDEWPTLPSSLSEEELLTHPAVATARANWQALKEEAEVTRRAARAEPTVGINAGRDDGENVVALTFAIPLNVRNDFSAETRAASRAALEAEARYRSALRKQRFEFEAALAAWQRFQQQYGRWQTVAQSHVENGPEMLERQWRSGDLSTADYLQTLNQRAESLLAGIALEKQTQLALTQVLLTSGQLIAATVPPSAQTN</sequence>
<evidence type="ECO:0000313" key="3">
    <source>
        <dbReference type="EMBL" id="GAA3966975.1"/>
    </source>
</evidence>
<accession>A0ABP7PMC9</accession>
<name>A0ABP7PMC9_9GAMM</name>
<dbReference type="PANTHER" id="PTHR30203:SF24">
    <property type="entry name" value="BLR4935 PROTEIN"/>
    <property type="match status" value="1"/>
</dbReference>
<feature type="chain" id="PRO_5045988638" evidence="2">
    <location>
        <begin position="24"/>
        <end position="410"/>
    </location>
</feature>
<dbReference type="InterPro" id="IPR003423">
    <property type="entry name" value="OMP_efflux"/>
</dbReference>
<evidence type="ECO:0000256" key="1">
    <source>
        <dbReference type="ARBA" id="ARBA00007613"/>
    </source>
</evidence>
<comment type="similarity">
    <text evidence="1">Belongs to the outer membrane factor (OMF) (TC 1.B.17) family.</text>
</comment>
<reference evidence="4" key="1">
    <citation type="journal article" date="2019" name="Int. J. Syst. Evol. Microbiol.">
        <title>The Global Catalogue of Microorganisms (GCM) 10K type strain sequencing project: providing services to taxonomists for standard genome sequencing and annotation.</title>
        <authorList>
            <consortium name="The Broad Institute Genomics Platform"/>
            <consortium name="The Broad Institute Genome Sequencing Center for Infectious Disease"/>
            <person name="Wu L."/>
            <person name="Ma J."/>
        </authorList>
    </citation>
    <scope>NUCLEOTIDE SEQUENCE [LARGE SCALE GENOMIC DNA]</scope>
    <source>
        <strain evidence="4">JCM 17555</strain>
    </source>
</reference>
<dbReference type="Pfam" id="PF02321">
    <property type="entry name" value="OEP"/>
    <property type="match status" value="1"/>
</dbReference>
<keyword evidence="4" id="KW-1185">Reference proteome</keyword>
<evidence type="ECO:0000313" key="4">
    <source>
        <dbReference type="Proteomes" id="UP001501337"/>
    </source>
</evidence>
<feature type="signal peptide" evidence="2">
    <location>
        <begin position="1"/>
        <end position="23"/>
    </location>
</feature>
<dbReference type="Gene3D" id="1.20.1600.10">
    <property type="entry name" value="Outer membrane efflux proteins (OEP)"/>
    <property type="match status" value="1"/>
</dbReference>
<comment type="caution">
    <text evidence="3">The sequence shown here is derived from an EMBL/GenBank/DDBJ whole genome shotgun (WGS) entry which is preliminary data.</text>
</comment>
<dbReference type="PANTHER" id="PTHR30203">
    <property type="entry name" value="OUTER MEMBRANE CATION EFFLUX PROTEIN"/>
    <property type="match status" value="1"/>
</dbReference>